<dbReference type="AlphaFoldDB" id="A0AAW0PI58"/>
<dbReference type="EMBL" id="JBBPFD010000007">
    <property type="protein sequence ID" value="KAK7918911.1"/>
    <property type="molecule type" value="Genomic_DNA"/>
</dbReference>
<evidence type="ECO:0000256" key="1">
    <source>
        <dbReference type="SAM" id="MobiDB-lite"/>
    </source>
</evidence>
<reference evidence="3" key="1">
    <citation type="submission" date="2024-04" db="EMBL/GenBank/DDBJ databases">
        <title>Salinicola lusitanus LLJ914,a marine bacterium isolated from the Okinawa Trough.</title>
        <authorList>
            <person name="Li J."/>
        </authorList>
    </citation>
    <scope>NUCLEOTIDE SEQUENCE [LARGE SCALE GENOMIC DNA]</scope>
</reference>
<accession>A0AAW0PI58</accession>
<feature type="region of interest" description="Disordered" evidence="1">
    <location>
        <begin position="91"/>
        <end position="119"/>
    </location>
</feature>
<comment type="caution">
    <text evidence="2">The sequence shown here is derived from an EMBL/GenBank/DDBJ whole genome shotgun (WGS) entry which is preliminary data.</text>
</comment>
<organism evidence="2 3">
    <name type="scientific">Mugilogobius chulae</name>
    <name type="common">yellowstripe goby</name>
    <dbReference type="NCBI Taxonomy" id="88201"/>
    <lineage>
        <taxon>Eukaryota</taxon>
        <taxon>Metazoa</taxon>
        <taxon>Chordata</taxon>
        <taxon>Craniata</taxon>
        <taxon>Vertebrata</taxon>
        <taxon>Euteleostomi</taxon>
        <taxon>Actinopterygii</taxon>
        <taxon>Neopterygii</taxon>
        <taxon>Teleostei</taxon>
        <taxon>Neoteleostei</taxon>
        <taxon>Acanthomorphata</taxon>
        <taxon>Gobiaria</taxon>
        <taxon>Gobiiformes</taxon>
        <taxon>Gobioidei</taxon>
        <taxon>Gobiidae</taxon>
        <taxon>Gobionellinae</taxon>
        <taxon>Mugilogobius</taxon>
    </lineage>
</organism>
<proteinExistence type="predicted"/>
<protein>
    <submittedName>
        <fullName evidence="2">Uncharacterized protein</fullName>
    </submittedName>
</protein>
<evidence type="ECO:0000313" key="2">
    <source>
        <dbReference type="EMBL" id="KAK7918911.1"/>
    </source>
</evidence>
<dbReference type="Proteomes" id="UP001460270">
    <property type="component" value="Unassembled WGS sequence"/>
</dbReference>
<sequence length="176" mass="18886">MQATHQCSPVPVFIEQHRAGVLRASGLMTDGVLTEGMDGPASGRKAREGVWSMALPPACMRRGTVEARGHGNGAGFRSMFLGATKSLKNRAAAGKLRSVPSQKRSRDLSRTGGNVSKPYTTQFTLASPAQTRLLYAPAWTFQKRYEMMDEAGKLPAGTRNGELVKDEGISICSGTE</sequence>
<name>A0AAW0PI58_9GOBI</name>
<evidence type="ECO:0000313" key="3">
    <source>
        <dbReference type="Proteomes" id="UP001460270"/>
    </source>
</evidence>
<keyword evidence="3" id="KW-1185">Reference proteome</keyword>
<gene>
    <name evidence="2" type="ORF">WMY93_010195</name>
</gene>